<feature type="region of interest" description="Disordered" evidence="1">
    <location>
        <begin position="1"/>
        <end position="77"/>
    </location>
</feature>
<proteinExistence type="predicted"/>
<reference evidence="3" key="1">
    <citation type="journal article" date="2019" name="Int. J. Syst. Evol. Microbiol.">
        <title>The Global Catalogue of Microorganisms (GCM) 10K type strain sequencing project: providing services to taxonomists for standard genome sequencing and annotation.</title>
        <authorList>
            <consortium name="The Broad Institute Genomics Platform"/>
            <consortium name="The Broad Institute Genome Sequencing Center for Infectious Disease"/>
            <person name="Wu L."/>
            <person name="Ma J."/>
        </authorList>
    </citation>
    <scope>NUCLEOTIDE SEQUENCE [LARGE SCALE GENOMIC DNA]</scope>
    <source>
        <strain evidence="3">JCM 16908</strain>
    </source>
</reference>
<protein>
    <submittedName>
        <fullName evidence="2">Uncharacterized protein</fullName>
    </submittedName>
</protein>
<gene>
    <name evidence="2" type="ORF">GCM10022226_26250</name>
</gene>
<evidence type="ECO:0000256" key="1">
    <source>
        <dbReference type="SAM" id="MobiDB-lite"/>
    </source>
</evidence>
<sequence>MLAGSEAGSVYPIPTPDGIPGPGSHETDAPTAAPAHFGPPILDEPTRKPPTRKRLFTIKPNETPSETLPGRPPAGRP</sequence>
<comment type="caution">
    <text evidence="2">The sequence shown here is derived from an EMBL/GenBank/DDBJ whole genome shotgun (WGS) entry which is preliminary data.</text>
</comment>
<name>A0ABP7HW62_9ACTN</name>
<accession>A0ABP7HW62</accession>
<organism evidence="2 3">
    <name type="scientific">Sphaerisporangium flaviroseum</name>
    <dbReference type="NCBI Taxonomy" id="509199"/>
    <lineage>
        <taxon>Bacteria</taxon>
        <taxon>Bacillati</taxon>
        <taxon>Actinomycetota</taxon>
        <taxon>Actinomycetes</taxon>
        <taxon>Streptosporangiales</taxon>
        <taxon>Streptosporangiaceae</taxon>
        <taxon>Sphaerisporangium</taxon>
    </lineage>
</organism>
<evidence type="ECO:0000313" key="2">
    <source>
        <dbReference type="EMBL" id="GAA3805101.1"/>
    </source>
</evidence>
<keyword evidence="3" id="KW-1185">Reference proteome</keyword>
<dbReference type="EMBL" id="BAAAZR010000004">
    <property type="protein sequence ID" value="GAA3805101.1"/>
    <property type="molecule type" value="Genomic_DNA"/>
</dbReference>
<evidence type="ECO:0000313" key="3">
    <source>
        <dbReference type="Proteomes" id="UP001500888"/>
    </source>
</evidence>
<dbReference type="Proteomes" id="UP001500888">
    <property type="component" value="Unassembled WGS sequence"/>
</dbReference>